<dbReference type="AlphaFoldDB" id="A0AAN6S2W5"/>
<dbReference type="EMBL" id="MU853839">
    <property type="protein sequence ID" value="KAK3937998.1"/>
    <property type="molecule type" value="Genomic_DNA"/>
</dbReference>
<dbReference type="Proteomes" id="UP001303473">
    <property type="component" value="Unassembled WGS sequence"/>
</dbReference>
<keyword evidence="4" id="KW-1185">Reference proteome</keyword>
<sequence length="211" mass="23313">MGLTTILRGFKVPIAVLDRFLKSNGVEETWGFPPSLLPIPGSNGSPMDPQSAFLRAKLAAAGDTNSLARIFVPHRQGQARSTHAYVAYTYVMVFGQRKINLAADLPDRAPPGFAELRREILGFAEEGEPGEEALLQVAGMQGGEGEDPASLLFVVLTDEREFPLARPFMRESDLHCDHCAAVFEDWINLQYHRRDTHGVEMTGFTFLPNDL</sequence>
<comment type="caution">
    <text evidence="3">The sequence shown here is derived from an EMBL/GenBank/DDBJ whole genome shotgun (WGS) entry which is preliminary data.</text>
</comment>
<evidence type="ECO:0000259" key="2">
    <source>
        <dbReference type="PROSITE" id="PS50157"/>
    </source>
</evidence>
<proteinExistence type="predicted"/>
<keyword evidence="1" id="KW-0479">Metal-binding</keyword>
<gene>
    <name evidence="3" type="ORF">QBC46DRAFT_441738</name>
</gene>
<dbReference type="GO" id="GO:0008270">
    <property type="term" value="F:zinc ion binding"/>
    <property type="evidence" value="ECO:0007669"/>
    <property type="project" value="UniProtKB-KW"/>
</dbReference>
<dbReference type="PROSITE" id="PS00028">
    <property type="entry name" value="ZINC_FINGER_C2H2_1"/>
    <property type="match status" value="1"/>
</dbReference>
<evidence type="ECO:0000313" key="4">
    <source>
        <dbReference type="Proteomes" id="UP001303473"/>
    </source>
</evidence>
<dbReference type="PROSITE" id="PS50157">
    <property type="entry name" value="ZINC_FINGER_C2H2_2"/>
    <property type="match status" value="1"/>
</dbReference>
<keyword evidence="1" id="KW-0862">Zinc</keyword>
<feature type="domain" description="C2H2-type" evidence="2">
    <location>
        <begin position="174"/>
        <end position="202"/>
    </location>
</feature>
<organism evidence="3 4">
    <name type="scientific">Diplogelasinospora grovesii</name>
    <dbReference type="NCBI Taxonomy" id="303347"/>
    <lineage>
        <taxon>Eukaryota</taxon>
        <taxon>Fungi</taxon>
        <taxon>Dikarya</taxon>
        <taxon>Ascomycota</taxon>
        <taxon>Pezizomycotina</taxon>
        <taxon>Sordariomycetes</taxon>
        <taxon>Sordariomycetidae</taxon>
        <taxon>Sordariales</taxon>
        <taxon>Diplogelasinosporaceae</taxon>
        <taxon>Diplogelasinospora</taxon>
    </lineage>
</organism>
<reference evidence="4" key="1">
    <citation type="journal article" date="2023" name="Mol. Phylogenet. Evol.">
        <title>Genome-scale phylogeny and comparative genomics of the fungal order Sordariales.</title>
        <authorList>
            <person name="Hensen N."/>
            <person name="Bonometti L."/>
            <person name="Westerberg I."/>
            <person name="Brannstrom I.O."/>
            <person name="Guillou S."/>
            <person name="Cros-Aarteil S."/>
            <person name="Calhoun S."/>
            <person name="Haridas S."/>
            <person name="Kuo A."/>
            <person name="Mondo S."/>
            <person name="Pangilinan J."/>
            <person name="Riley R."/>
            <person name="LaButti K."/>
            <person name="Andreopoulos B."/>
            <person name="Lipzen A."/>
            <person name="Chen C."/>
            <person name="Yan M."/>
            <person name="Daum C."/>
            <person name="Ng V."/>
            <person name="Clum A."/>
            <person name="Steindorff A."/>
            <person name="Ohm R.A."/>
            <person name="Martin F."/>
            <person name="Silar P."/>
            <person name="Natvig D.O."/>
            <person name="Lalanne C."/>
            <person name="Gautier V."/>
            <person name="Ament-Velasquez S.L."/>
            <person name="Kruys A."/>
            <person name="Hutchinson M.I."/>
            <person name="Powell A.J."/>
            <person name="Barry K."/>
            <person name="Miller A.N."/>
            <person name="Grigoriev I.V."/>
            <person name="Debuchy R."/>
            <person name="Gladieux P."/>
            <person name="Hiltunen Thoren M."/>
            <person name="Johannesson H."/>
        </authorList>
    </citation>
    <scope>NUCLEOTIDE SEQUENCE [LARGE SCALE GENOMIC DNA]</scope>
    <source>
        <strain evidence="4">CBS 340.73</strain>
    </source>
</reference>
<keyword evidence="1" id="KW-0863">Zinc-finger</keyword>
<accession>A0AAN6S2W5</accession>
<evidence type="ECO:0000313" key="3">
    <source>
        <dbReference type="EMBL" id="KAK3937998.1"/>
    </source>
</evidence>
<evidence type="ECO:0000256" key="1">
    <source>
        <dbReference type="PROSITE-ProRule" id="PRU00042"/>
    </source>
</evidence>
<dbReference type="InterPro" id="IPR013087">
    <property type="entry name" value="Znf_C2H2_type"/>
</dbReference>
<protein>
    <recommendedName>
        <fullName evidence="2">C2H2-type domain-containing protein</fullName>
    </recommendedName>
</protein>
<name>A0AAN6S2W5_9PEZI</name>